<dbReference type="InterPro" id="IPR019840">
    <property type="entry name" value="Verru/Chthon_A"/>
</dbReference>
<keyword evidence="2" id="KW-0472">Membrane</keyword>
<dbReference type="EMBL" id="VAUV01000001">
    <property type="protein sequence ID" value="TLD72757.1"/>
    <property type="molecule type" value="Genomic_DNA"/>
</dbReference>
<proteinExistence type="predicted"/>
<keyword evidence="2" id="KW-1133">Transmembrane helix</keyword>
<feature type="compositionally biased region" description="Basic and acidic residues" evidence="1">
    <location>
        <begin position="1032"/>
        <end position="1049"/>
    </location>
</feature>
<dbReference type="NCBIfam" id="TIGR02600">
    <property type="entry name" value="Verru_Chthon_A"/>
    <property type="match status" value="1"/>
</dbReference>
<dbReference type="RefSeq" id="WP_138084380.1">
    <property type="nucleotide sequence ID" value="NZ_VAUV01000001.1"/>
</dbReference>
<feature type="region of interest" description="Disordered" evidence="1">
    <location>
        <begin position="1022"/>
        <end position="1049"/>
    </location>
</feature>
<comment type="caution">
    <text evidence="3">The sequence shown here is derived from an EMBL/GenBank/DDBJ whole genome shotgun (WGS) entry which is preliminary data.</text>
</comment>
<keyword evidence="4" id="KW-1185">Reference proteome</keyword>
<dbReference type="OrthoDB" id="173946at2"/>
<evidence type="ECO:0000256" key="2">
    <source>
        <dbReference type="SAM" id="Phobius"/>
    </source>
</evidence>
<organism evidence="3 4">
    <name type="scientific">Phragmitibacter flavus</name>
    <dbReference type="NCBI Taxonomy" id="2576071"/>
    <lineage>
        <taxon>Bacteria</taxon>
        <taxon>Pseudomonadati</taxon>
        <taxon>Verrucomicrobiota</taxon>
        <taxon>Verrucomicrobiia</taxon>
        <taxon>Verrucomicrobiales</taxon>
        <taxon>Verrucomicrobiaceae</taxon>
        <taxon>Phragmitibacter</taxon>
    </lineage>
</organism>
<evidence type="ECO:0000256" key="1">
    <source>
        <dbReference type="SAM" id="MobiDB-lite"/>
    </source>
</evidence>
<evidence type="ECO:0000313" key="4">
    <source>
        <dbReference type="Proteomes" id="UP000306196"/>
    </source>
</evidence>
<protein>
    <submittedName>
        <fullName evidence="3">Verru_Chthon cassette protein A</fullName>
    </submittedName>
</protein>
<keyword evidence="2" id="KW-0812">Transmembrane</keyword>
<feature type="transmembrane region" description="Helical" evidence="2">
    <location>
        <begin position="21"/>
        <end position="39"/>
    </location>
</feature>
<dbReference type="Proteomes" id="UP000306196">
    <property type="component" value="Unassembled WGS sequence"/>
</dbReference>
<gene>
    <name evidence="3" type="primary">vccA</name>
    <name evidence="3" type="ORF">FEM03_01395</name>
</gene>
<evidence type="ECO:0000313" key="3">
    <source>
        <dbReference type="EMBL" id="TLD72757.1"/>
    </source>
</evidence>
<accession>A0A5R8KKI5</accession>
<sequence>MRLHTTSQPHLSNSGTALIPSLLIIGMVAAVVVLFFNLVTTQTQNAASQVAANDLTTLRDTAINSAIGQLRQGSTEDGALWISQPGALRTFDADSGTPNFVYKLYSAKDMTVSAAMLGSNLQKNLENDVPGDWNDQPAIYGDLNEPTFDVATKKLAFPIIDPRVQDSSAPTYPTSTTPEGFRYSATTAAGGVSVAGVVLPPSSGGSPNQRLPMPVRWVYLLQDGSMGVMDGDGTPTFVPFVGNTDASATNPIVGRMAWWTDDETSKINVNTASEALFWDTPRCVTEQEVAFAQAPPVRNEVQRFGGHPATTCLSTVFFPGQRLIPGVADNATKLIQIYDLVPRVHYRATTSKTIGAPAGLLGNNQTAVAFDTDRLYASIDELLLDSPAGGGASSQRQTQDIFDGDIDRLKRLRFFLTAESRAPEPTASGTPRVSLWPVHYDFSIAGRRTSFDNVSAFCSTLGTIVDGETIQPFHFRRSSSLTNEGEFSNESVDFSVQTSEDPWKIGSKSNGNLATYVLQQAMAKRSGYSKSISEKYDDIYPGKLHNSGTTIQGIMEYIRQTNLMDTTIATNGKPVARYATNSAFIGSDIQGQVTAIQVVRLPETFDSPDVLRRPEVTTTGTAREFTLSEFGLVFSVAASFENGNVRPDGTIENFVGHNKELCEALKLPRRFKAIQITPVFEAFCPGQGFSMIAPSSATQCTNLERLRLDSYQSIAITPVAPTLGAALKPGGEIIDEITYQQDRTEARFRQYGSIGVSVAHLAYLAGGNPPSTTAAKQSKGTWWTGWGGSGGRWMWNDNNSTNDGSIPSMPDFEGNKNRFSKDLPNQYSRGYFLVSTRDVEMRLTYDNSADSNTADDPYTVGARPSNVENTLEIRIGNQRNGDFSGRRFYVKIPDGGIRVPVPGAPARLAMTMGKRLKAAENTASSGNRYLNPTTTGGFGGGTVVNPNSVETIDANDVVRTWVTRHGDYRLNYIRLSENPTLPENERLFVPHPRWDPAENDYTALADSGNPRYLRKIHSFTKPGGEWEAGSTEPERPLVTDEDYTDKNRPDFVISPASSTFSANLRSDYPYPVDPNLTRDWDNGAGIIPDGAYWNKPDDIAKQYDGSTPPYFQSKNWDGMPDNAVNETTAPNQLIPSPVMFGSIPSAASTGLQWTTLLFRPDITDGGHLGSKGNSISGSMAGAPPDHTLLDWFWMPVVQPYAISEPFSTAGKINMNYRIAPFSYIQRATALHAVLKSEQILAIPNGVSDVYKTYSPANAGNNGSTTTGNKKGWRHFIDAETTLLQWEDRFDNGQFFMSAGEVCEQFLVPQGATSQSTGSAVRADMRNFWNNHRLTGDNTLERPYANIYPRLTTRSNTYRVHFKVQTVTKARSTAPNTFDPALDNITGETQGDAVVERSVDPNDPAFDENPQFNYIKQAIDDNFETVQSLDKLYSWRIRHIRRFTR</sequence>
<reference evidence="3 4" key="1">
    <citation type="submission" date="2019-05" db="EMBL/GenBank/DDBJ databases">
        <title>Verrucobacter flavum gen. nov., sp. nov. a new member of the family Verrucomicrobiaceae.</title>
        <authorList>
            <person name="Szuroczki S."/>
            <person name="Abbaszade G."/>
            <person name="Szabo A."/>
            <person name="Felfoldi T."/>
            <person name="Schumann P."/>
            <person name="Boka K."/>
            <person name="Keki Z."/>
            <person name="Toumi M."/>
            <person name="Toth E."/>
        </authorList>
    </citation>
    <scope>NUCLEOTIDE SEQUENCE [LARGE SCALE GENOMIC DNA]</scope>
    <source>
        <strain evidence="3 4">MG-N-17</strain>
    </source>
</reference>
<name>A0A5R8KKI5_9BACT</name>